<sequence length="77" mass="8535">MPSSSEVAKAKYQAMLEQAKINNAHHRTNRMVTTRHPSTGTCEITNSISRRTSHSSADASTGRFRTFLKNLISPPGY</sequence>
<reference evidence="1 2" key="1">
    <citation type="submission" date="2016-07" db="EMBL/GenBank/DDBJ databases">
        <title>Comparative genomics of the entomopathogenic fungus Beauveria bassiana.</title>
        <authorList>
            <person name="Valero Jimenez C.A."/>
            <person name="Zwaan B.J."/>
            <person name="Van Kan J.A."/>
            <person name="Takken W."/>
            <person name="Debets A.J."/>
            <person name="Schoustra S.E."/>
            <person name="Koenraadt C.J."/>
        </authorList>
    </citation>
    <scope>NUCLEOTIDE SEQUENCE [LARGE SCALE GENOMIC DNA]</scope>
    <source>
        <strain evidence="1 2">ARSEF 8028</strain>
    </source>
</reference>
<evidence type="ECO:0000313" key="1">
    <source>
        <dbReference type="EMBL" id="PQK13035.1"/>
    </source>
</evidence>
<comment type="caution">
    <text evidence="1">The sequence shown here is derived from an EMBL/GenBank/DDBJ whole genome shotgun (WGS) entry which is preliminary data.</text>
</comment>
<protein>
    <submittedName>
        <fullName evidence="1">Uncharacterized protein</fullName>
    </submittedName>
</protein>
<dbReference type="AlphaFoldDB" id="A0A2S7YA65"/>
<proteinExistence type="predicted"/>
<evidence type="ECO:0000313" key="2">
    <source>
        <dbReference type="Proteomes" id="UP000237441"/>
    </source>
</evidence>
<dbReference type="OrthoDB" id="4624666at2759"/>
<dbReference type="EMBL" id="JRHA01000003">
    <property type="protein sequence ID" value="PQK13035.1"/>
    <property type="molecule type" value="Genomic_DNA"/>
</dbReference>
<accession>A0A2S7YA65</accession>
<dbReference type="Proteomes" id="UP000237441">
    <property type="component" value="Unassembled WGS sequence"/>
</dbReference>
<gene>
    <name evidence="1" type="ORF">BB8028_0003g16490</name>
</gene>
<name>A0A2S7YA65_BEABA</name>
<organism evidence="1 2">
    <name type="scientific">Beauveria bassiana</name>
    <name type="common">White muscardine disease fungus</name>
    <name type="synonym">Tritirachium shiotae</name>
    <dbReference type="NCBI Taxonomy" id="176275"/>
    <lineage>
        <taxon>Eukaryota</taxon>
        <taxon>Fungi</taxon>
        <taxon>Dikarya</taxon>
        <taxon>Ascomycota</taxon>
        <taxon>Pezizomycotina</taxon>
        <taxon>Sordariomycetes</taxon>
        <taxon>Hypocreomycetidae</taxon>
        <taxon>Hypocreales</taxon>
        <taxon>Cordycipitaceae</taxon>
        <taxon>Beauveria</taxon>
    </lineage>
</organism>